<dbReference type="Pfam" id="PF01585">
    <property type="entry name" value="G-patch"/>
    <property type="match status" value="1"/>
</dbReference>
<name>A0A8T0QE02_PANVG</name>
<evidence type="ECO:0000259" key="3">
    <source>
        <dbReference type="PROSITE" id="PS50174"/>
    </source>
</evidence>
<evidence type="ECO:0000313" key="4">
    <source>
        <dbReference type="EMBL" id="KAG2573317.1"/>
    </source>
</evidence>
<comment type="caution">
    <text evidence="4">The sequence shown here is derived from an EMBL/GenBank/DDBJ whole genome shotgun (WGS) entry which is preliminary data.</text>
</comment>
<dbReference type="PROSITE" id="PS50174">
    <property type="entry name" value="G_PATCH"/>
    <property type="match status" value="1"/>
</dbReference>
<dbReference type="PANTHER" id="PTHR23329:SF16">
    <property type="entry name" value="G-PATCH DOMAIN-CONTAINING PROTEIN"/>
    <property type="match status" value="1"/>
</dbReference>
<dbReference type="GO" id="GO:0071008">
    <property type="term" value="C:U2-type post-mRNA release spliceosomal complex"/>
    <property type="evidence" value="ECO:0007669"/>
    <property type="project" value="TreeGrafter"/>
</dbReference>
<dbReference type="PANTHER" id="PTHR23329">
    <property type="entry name" value="TUFTELIN-INTERACTING PROTEIN 11-RELATED"/>
    <property type="match status" value="1"/>
</dbReference>
<dbReference type="InterPro" id="IPR022783">
    <property type="entry name" value="GCFC_dom"/>
</dbReference>
<dbReference type="OrthoDB" id="585373at2759"/>
<feature type="region of interest" description="Disordered" evidence="2">
    <location>
        <begin position="1"/>
        <end position="97"/>
    </location>
</feature>
<dbReference type="InterPro" id="IPR000467">
    <property type="entry name" value="G_patch_dom"/>
</dbReference>
<dbReference type="GO" id="GO:0000390">
    <property type="term" value="P:spliceosomal complex disassembly"/>
    <property type="evidence" value="ECO:0007669"/>
    <property type="project" value="InterPro"/>
</dbReference>
<evidence type="ECO:0000256" key="1">
    <source>
        <dbReference type="ARBA" id="ARBA00010900"/>
    </source>
</evidence>
<organism evidence="4 5">
    <name type="scientific">Panicum virgatum</name>
    <name type="common">Blackwell switchgrass</name>
    <dbReference type="NCBI Taxonomy" id="38727"/>
    <lineage>
        <taxon>Eukaryota</taxon>
        <taxon>Viridiplantae</taxon>
        <taxon>Streptophyta</taxon>
        <taxon>Embryophyta</taxon>
        <taxon>Tracheophyta</taxon>
        <taxon>Spermatophyta</taxon>
        <taxon>Magnoliopsida</taxon>
        <taxon>Liliopsida</taxon>
        <taxon>Poales</taxon>
        <taxon>Poaceae</taxon>
        <taxon>PACMAD clade</taxon>
        <taxon>Panicoideae</taxon>
        <taxon>Panicodae</taxon>
        <taxon>Paniceae</taxon>
        <taxon>Panicinae</taxon>
        <taxon>Panicum</taxon>
        <taxon>Panicum sect. Hiantes</taxon>
    </lineage>
</organism>
<evidence type="ECO:0000313" key="5">
    <source>
        <dbReference type="Proteomes" id="UP000823388"/>
    </source>
</evidence>
<dbReference type="Proteomes" id="UP000823388">
    <property type="component" value="Chromosome 7K"/>
</dbReference>
<comment type="similarity">
    <text evidence="1">Belongs to the TFP11/STIP family.</text>
</comment>
<gene>
    <name evidence="4" type="ORF">PVAP13_7KG241700</name>
</gene>
<dbReference type="Pfam" id="PF07842">
    <property type="entry name" value="GCFC"/>
    <property type="match status" value="1"/>
</dbReference>
<proteinExistence type="inferred from homology"/>
<feature type="domain" description="G-patch" evidence="3">
    <location>
        <begin position="98"/>
        <end position="144"/>
    </location>
</feature>
<dbReference type="SMART" id="SM00443">
    <property type="entry name" value="G_patch"/>
    <property type="match status" value="1"/>
</dbReference>
<dbReference type="GO" id="GO:0003676">
    <property type="term" value="F:nucleic acid binding"/>
    <property type="evidence" value="ECO:0007669"/>
    <property type="project" value="InterPro"/>
</dbReference>
<protein>
    <recommendedName>
        <fullName evidence="3">G-patch domain-containing protein</fullName>
    </recommendedName>
</protein>
<dbReference type="EMBL" id="CM029049">
    <property type="protein sequence ID" value="KAG2573317.1"/>
    <property type="molecule type" value="Genomic_DNA"/>
</dbReference>
<evidence type="ECO:0000256" key="2">
    <source>
        <dbReference type="SAM" id="MobiDB-lite"/>
    </source>
</evidence>
<dbReference type="InterPro" id="IPR045211">
    <property type="entry name" value="TFP11/STIP/Ntr1"/>
</dbReference>
<feature type="compositionally biased region" description="Basic and acidic residues" evidence="2">
    <location>
        <begin position="1"/>
        <end position="17"/>
    </location>
</feature>
<keyword evidence="5" id="KW-1185">Reference proteome</keyword>
<accession>A0A8T0QE02</accession>
<sequence length="596" mass="65645">MDADERRDASYVDENRSRASARWGTGGNSAPAPRSGADYSRPPQKRPRGSGDLPKLVHFVSAGVPSGNHGDSRSPAAASSGNPVPKATSPPAPGSLASNTVVAKMMKRMNYREGTGLGRHGQGIVAPLEVILRPKNAGLGSAEGFAGGDFEPPPSAEDWPAWDEAGGAKKRKRHREFDEKIILARPLEEGAAEAVARVHKALARASRWSSGQGELCYGEATAEIAKAMERVREQSSSGTLTTAELTREFTALKERCPREYTTYRLEDAARAIAAPLLRAAVFQQWEPLEDPSRGLEAVTGLKGALLDDGSAASPYAALVDDVVVGSVLASAAETWEARDPAPMVRFLETWRDALPLPATQRLLEQAVMPKLSAAVESWEPRWEPVPCHAWVRPWIPLLRRRRLEPLLATVRRKLGEALPGWHAARAAADYDMVLPWKDAFGPAAWEEFVGRHVVPYLRRGLRAVRVTPPKQEDGGFGGVMRWLSVVPARDMARLLEEGFLGKWQDALCRWLWTARPTVAEATAWHQGWKRLLTPELLADERVRVPIEAGLQKISRAAQGLEIYRPPGWEQHAGQANSWRYRSRRRAVFSRGGNRHW</sequence>
<dbReference type="AlphaFoldDB" id="A0A8T0QE02"/>
<reference evidence="4" key="1">
    <citation type="submission" date="2020-05" db="EMBL/GenBank/DDBJ databases">
        <title>WGS assembly of Panicum virgatum.</title>
        <authorList>
            <person name="Lovell J.T."/>
            <person name="Jenkins J."/>
            <person name="Shu S."/>
            <person name="Juenger T.E."/>
            <person name="Schmutz J."/>
        </authorList>
    </citation>
    <scope>NUCLEOTIDE SEQUENCE</scope>
    <source>
        <strain evidence="4">AP13</strain>
    </source>
</reference>